<protein>
    <recommendedName>
        <fullName evidence="2">Thioredoxin domain-containing protein</fullName>
    </recommendedName>
</protein>
<dbReference type="InterPro" id="IPR044241">
    <property type="entry name" value="TxlA/HCF164"/>
</dbReference>
<dbReference type="EMBL" id="CP003537">
    <property type="protein sequence ID" value="AGH94253.1"/>
    <property type="molecule type" value="Genomic_DNA"/>
</dbReference>
<dbReference type="Pfam" id="PF13098">
    <property type="entry name" value="Thioredoxin_2"/>
    <property type="match status" value="1"/>
</dbReference>
<dbReference type="Gene3D" id="3.40.30.10">
    <property type="entry name" value="Glutaredoxin"/>
    <property type="match status" value="1"/>
</dbReference>
<evidence type="ECO:0000256" key="1">
    <source>
        <dbReference type="SAM" id="SignalP"/>
    </source>
</evidence>
<evidence type="ECO:0000313" key="3">
    <source>
        <dbReference type="EMBL" id="AGH94253.1"/>
    </source>
</evidence>
<reference evidence="3 4" key="1">
    <citation type="journal article" date="2013" name="ISME J.">
        <title>By their genes ye shall know them: genomic signatures of predatory bacteria.</title>
        <authorList>
            <person name="Pasternak Z."/>
            <person name="Pietrokovski S."/>
            <person name="Rotem O."/>
            <person name="Gophna U."/>
            <person name="Lurie-Weinberger M.N."/>
            <person name="Jurkevitch E."/>
        </authorList>
    </citation>
    <scope>NUCLEOTIDE SEQUENCE [LARGE SCALE GENOMIC DNA]</scope>
    <source>
        <strain evidence="3 4">JSS</strain>
    </source>
</reference>
<dbReference type="SUPFAM" id="SSF52833">
    <property type="entry name" value="Thioredoxin-like"/>
    <property type="match status" value="1"/>
</dbReference>
<dbReference type="GO" id="GO:0006950">
    <property type="term" value="P:response to stress"/>
    <property type="evidence" value="ECO:0007669"/>
    <property type="project" value="UniProtKB-ARBA"/>
</dbReference>
<evidence type="ECO:0000259" key="2">
    <source>
        <dbReference type="PROSITE" id="PS51352"/>
    </source>
</evidence>
<proteinExistence type="predicted"/>
<dbReference type="OrthoDB" id="9342487at2"/>
<keyword evidence="1" id="KW-0732">Signal</keyword>
<dbReference type="RefSeq" id="WP_015468743.1">
    <property type="nucleotide sequence ID" value="NC_020813.1"/>
</dbReference>
<dbReference type="GO" id="GO:0010190">
    <property type="term" value="P:cytochrome b6f complex assembly"/>
    <property type="evidence" value="ECO:0007669"/>
    <property type="project" value="TreeGrafter"/>
</dbReference>
<dbReference type="PROSITE" id="PS51352">
    <property type="entry name" value="THIOREDOXIN_2"/>
    <property type="match status" value="1"/>
</dbReference>
<feature type="signal peptide" evidence="1">
    <location>
        <begin position="1"/>
        <end position="16"/>
    </location>
</feature>
<dbReference type="InterPro" id="IPR012336">
    <property type="entry name" value="Thioredoxin-like_fold"/>
</dbReference>
<dbReference type="PANTHER" id="PTHR47353:SF1">
    <property type="entry name" value="THIOREDOXIN-LIKE PROTEIN HCF164, CHLOROPLASTIC"/>
    <property type="match status" value="1"/>
</dbReference>
<dbReference type="CDD" id="cd02947">
    <property type="entry name" value="TRX_family"/>
    <property type="match status" value="1"/>
</dbReference>
<organism evidence="3 4">
    <name type="scientific">Pseudobdellovibrio exovorus JSS</name>
    <dbReference type="NCBI Taxonomy" id="1184267"/>
    <lineage>
        <taxon>Bacteria</taxon>
        <taxon>Pseudomonadati</taxon>
        <taxon>Bdellovibrionota</taxon>
        <taxon>Bdellovibrionia</taxon>
        <taxon>Bdellovibrionales</taxon>
        <taxon>Pseudobdellovibrionaceae</taxon>
        <taxon>Pseudobdellovibrio</taxon>
    </lineage>
</organism>
<dbReference type="Gene3D" id="1.25.40.10">
    <property type="entry name" value="Tetratricopeptide repeat domain"/>
    <property type="match status" value="1"/>
</dbReference>
<dbReference type="GO" id="GO:0016671">
    <property type="term" value="F:oxidoreductase activity, acting on a sulfur group of donors, disulfide as acceptor"/>
    <property type="evidence" value="ECO:0007669"/>
    <property type="project" value="TreeGrafter"/>
</dbReference>
<sequence>MRLFFLTTLFCLSAFARLTDNQVEIKVEPTPTQKQLQLIPKKGFHLNAEAPASATFDQSKSSSKPESKTEQLFTFAIPNKAATANLSYYVCDDKKTVCERHQHSVNLKTGSVKVEAKAKEENKAIYNRAQDVQLTSKNGKPTLLVFSAPWCPACLRMQTENFNQLAVKNELKKVNFAKLNVDITDNAELSEKFGVRAIPTMVLLDKDGNETYRWLDFQAPKSFAAELKREAAQAHLFLETKKKAEMADAKAARVLGLRAFNAFEFEEALKWFSFTKSAEDLKYKLASEVKVAQEKYSKDIEKEKNNYLQTLEKSIVLTTAELDKIDWSISYLEAKKELKLINDESKTKAQEVLQQIDQLIAKPQAAQKAFKNATYGNYDGFEKEELLYMKDRIYNVLELKEEKDKNRQALSKSIAAKKLSVKRPGEMLMGIVYTRMAEDNAKAEAMYESLIKEYPHSYVYYEKYARFLLRNKNTEKALAQTNEALKYPEGNLPQLSLLKANVLKELNKKDEALSLIDQILKSDYVQHKKYAVTVKRLNDLKQELKN</sequence>
<dbReference type="InterPro" id="IPR011990">
    <property type="entry name" value="TPR-like_helical_dom_sf"/>
</dbReference>
<dbReference type="PANTHER" id="PTHR47353">
    <property type="entry name" value="THIOREDOXIN-LIKE PROTEIN HCF164, CHLOROPLASTIC"/>
    <property type="match status" value="1"/>
</dbReference>
<name>M4V4Z5_9BACT</name>
<keyword evidence="4" id="KW-1185">Reference proteome</keyword>
<dbReference type="eggNOG" id="COG0526">
    <property type="taxonomic scope" value="Bacteria"/>
</dbReference>
<dbReference type="STRING" id="1184267.A11Q_33"/>
<dbReference type="Proteomes" id="UP000012040">
    <property type="component" value="Chromosome"/>
</dbReference>
<evidence type="ECO:0000313" key="4">
    <source>
        <dbReference type="Proteomes" id="UP000012040"/>
    </source>
</evidence>
<dbReference type="SUPFAM" id="SSF48452">
    <property type="entry name" value="TPR-like"/>
    <property type="match status" value="1"/>
</dbReference>
<dbReference type="PATRIC" id="fig|1184267.3.peg.35"/>
<accession>M4V4Z5</accession>
<dbReference type="HOGENOM" id="CLU_498453_0_0_7"/>
<dbReference type="AlphaFoldDB" id="M4V4Z5"/>
<feature type="chain" id="PRO_5004059870" description="Thioredoxin domain-containing protein" evidence="1">
    <location>
        <begin position="17"/>
        <end position="546"/>
    </location>
</feature>
<feature type="domain" description="Thioredoxin" evidence="2">
    <location>
        <begin position="107"/>
        <end position="237"/>
    </location>
</feature>
<dbReference type="InterPro" id="IPR013766">
    <property type="entry name" value="Thioredoxin_domain"/>
</dbReference>
<dbReference type="InterPro" id="IPR036249">
    <property type="entry name" value="Thioredoxin-like_sf"/>
</dbReference>
<dbReference type="KEGG" id="bex:A11Q_33"/>
<gene>
    <name evidence="3" type="ORF">A11Q_33</name>
</gene>